<sequence length="57" mass="6518">MKVVMMVSKLDDPTSQSTHETTERRLVLWSGVVAMFFEKLSGGRDRAHSAEMFCVKR</sequence>
<evidence type="ECO:0000313" key="2">
    <source>
        <dbReference type="EMBL" id="ERT67021.1"/>
    </source>
</evidence>
<dbReference type="AlphaFoldDB" id="U7V655"/>
<evidence type="ECO:0000256" key="1">
    <source>
        <dbReference type="SAM" id="MobiDB-lite"/>
    </source>
</evidence>
<protein>
    <submittedName>
        <fullName evidence="2">Uncharacterized protein</fullName>
    </submittedName>
</protein>
<dbReference type="HOGENOM" id="CLU_2993940_0_0_11"/>
<evidence type="ECO:0000313" key="3">
    <source>
        <dbReference type="Proteomes" id="UP000017174"/>
    </source>
</evidence>
<accession>U7V655</accession>
<reference evidence="2 3" key="1">
    <citation type="submission" date="2013-08" db="EMBL/GenBank/DDBJ databases">
        <authorList>
            <person name="Weinstock G."/>
            <person name="Sodergren E."/>
            <person name="Wylie T."/>
            <person name="Fulton L."/>
            <person name="Fulton R."/>
            <person name="Fronick C."/>
            <person name="O'Laughlin M."/>
            <person name="Godfrey J."/>
            <person name="Miner T."/>
            <person name="Herter B."/>
            <person name="Appelbaum E."/>
            <person name="Cordes M."/>
            <person name="Lek S."/>
            <person name="Wollam A."/>
            <person name="Pepin K.H."/>
            <person name="Palsikar V.B."/>
            <person name="Mitreva M."/>
            <person name="Wilson R.K."/>
        </authorList>
    </citation>
    <scope>NUCLEOTIDE SEQUENCE [LARGE SCALE GENOMIC DNA]</scope>
    <source>
        <strain evidence="2 3">F0184</strain>
    </source>
</reference>
<proteinExistence type="predicted"/>
<dbReference type="EMBL" id="AXZG01000016">
    <property type="protein sequence ID" value="ERT67021.1"/>
    <property type="molecule type" value="Genomic_DNA"/>
</dbReference>
<name>U7V655_9MICC</name>
<gene>
    <name evidence="2" type="ORF">HMPREF0742_00621</name>
</gene>
<comment type="caution">
    <text evidence="2">The sequence shown here is derived from an EMBL/GenBank/DDBJ whole genome shotgun (WGS) entry which is preliminary data.</text>
</comment>
<feature type="region of interest" description="Disordered" evidence="1">
    <location>
        <begin position="1"/>
        <end position="21"/>
    </location>
</feature>
<dbReference type="Proteomes" id="UP000017174">
    <property type="component" value="Unassembled WGS sequence"/>
</dbReference>
<organism evidence="2 3">
    <name type="scientific">Rothia aeria F0184</name>
    <dbReference type="NCBI Taxonomy" id="888019"/>
    <lineage>
        <taxon>Bacteria</taxon>
        <taxon>Bacillati</taxon>
        <taxon>Actinomycetota</taxon>
        <taxon>Actinomycetes</taxon>
        <taxon>Micrococcales</taxon>
        <taxon>Micrococcaceae</taxon>
        <taxon>Rothia</taxon>
    </lineage>
</organism>